<comment type="subcellular location">
    <subcellularLocation>
        <location evidence="1">Secreted</location>
    </subcellularLocation>
</comment>
<dbReference type="Pfam" id="PF18911">
    <property type="entry name" value="PKD_4"/>
    <property type="match status" value="1"/>
</dbReference>
<dbReference type="SUPFAM" id="SSF49299">
    <property type="entry name" value="PKD domain"/>
    <property type="match status" value="5"/>
</dbReference>
<dbReference type="InterPro" id="IPR055372">
    <property type="entry name" value="CBM96"/>
</dbReference>
<dbReference type="PROSITE" id="PS50093">
    <property type="entry name" value="PKD"/>
    <property type="match status" value="1"/>
</dbReference>
<keyword evidence="7" id="KW-1185">Reference proteome</keyword>
<dbReference type="EMBL" id="LT838272">
    <property type="protein sequence ID" value="SMB95759.1"/>
    <property type="molecule type" value="Genomic_DNA"/>
</dbReference>
<dbReference type="STRING" id="698762.SAMN00808754_1314"/>
<evidence type="ECO:0000256" key="4">
    <source>
        <dbReference type="SAM" id="MobiDB-lite"/>
    </source>
</evidence>
<dbReference type="NCBIfam" id="NF033679">
    <property type="entry name" value="DNRLRE_dom"/>
    <property type="match status" value="1"/>
</dbReference>
<dbReference type="OrthoDB" id="1677173at2"/>
<evidence type="ECO:0000256" key="1">
    <source>
        <dbReference type="ARBA" id="ARBA00004613"/>
    </source>
</evidence>
<dbReference type="Proteomes" id="UP000192569">
    <property type="component" value="Chromosome I"/>
</dbReference>
<feature type="domain" description="PKD" evidence="5">
    <location>
        <begin position="353"/>
        <end position="410"/>
    </location>
</feature>
<protein>
    <submittedName>
        <fullName evidence="6">PKD domain-containing protein</fullName>
    </submittedName>
</protein>
<keyword evidence="2" id="KW-0964">Secreted</keyword>
<evidence type="ECO:0000256" key="2">
    <source>
        <dbReference type="ARBA" id="ARBA00022525"/>
    </source>
</evidence>
<dbReference type="InterPro" id="IPR013783">
    <property type="entry name" value="Ig-like_fold"/>
</dbReference>
<evidence type="ECO:0000256" key="3">
    <source>
        <dbReference type="ARBA" id="ARBA00022729"/>
    </source>
</evidence>
<feature type="region of interest" description="Disordered" evidence="4">
    <location>
        <begin position="289"/>
        <end position="339"/>
    </location>
</feature>
<evidence type="ECO:0000313" key="7">
    <source>
        <dbReference type="Proteomes" id="UP000192569"/>
    </source>
</evidence>
<sequence>MKRKHFSRGWVFLLLLFTVITVSLARPGPALALVPDDRSDLNINEETYVQFFDPGPYLAQFLGFDPSFKFFVYWQLATIKDPTGRILGRGMYFEYLLGQPQGDYILPTQRGAVMVKTDLLGSWANELGGNPDFVQDPANWQLFKARIEGWGANQGWSTTRVHIRGVADMCGTDDVSWDETSKTVTIRPTPKPFAYIGAPTQATQGQTVTINISGTSFVSSRVPVWKNKIYYNLYADGQWIAGGEENKQQFVRSVQYTVNKNPGEKVKLEIRVSDGVLRRTVVEKYIEVPASGMGPLPPGPPTPPPPPPAEPPPPPPPLLPPPDMSPVADFTVSNPNPAENEIVTLSDTSTHPGSQYGERIVSWTWDIQGVGTRTGRTVSMSWPVAGTYKITLAVTDQDGDSSSKTKSVVVAAAPPVANISVSPKRILAGREVIISGDGSITGGGRTVLLDQNEWQIYRPDGGLKWSGVQRYPKNDPPPNQMFNSPGTWKVRLRVTDSGGNKSEWAEETVEVLPDKPPVADFWVANTAARNVVGGYSLTVQDRSSVPQPDASMGNEIFKREWTLYYDKNNNGVYGDAGDEVIRPGDTGKSARIIQASDNDPQPRLEFYQTGRYKLELRVTERWYGWGTWWSGLSGDTASKPLNEKIITVVNLAPAGSFSSNPKPATPFALPPELSGWRYAKEIVVTNSSSRNLTDFQVRVIVDTAAEISAGRMRPDCGDVRFVVVDDAGRVSAIPYFMDGGANTATTPFWVKVPSVPPNSSVKVYMLYGKPDAPPASNGLATFEAFRYGDLDTYITSVYYPYQNFANGSYLYVGGWADYYYSLLKIPSEMVPGYVNAGNLEQVELRMIWWGMNPSGYTQTQRARLHRVTSPWEPSTVTWNSRPGFDSTDLVVFSQTIPSPGWMVWTPATPLSWVSFDITNWVRGWLSGTYQNYGLVWVPDNTGGVWINFASENNGVFIDYHSHGSVVIGLQPWYVVLRYGGGNELMLERSMSLPLAWWTRKNISPYPTVAVMPGYVSLEVETNSLPNVLLIYQQADFPTLYVDPESDPKITEQWYYEHDPNHLMGYDLSNSWGLNTDVHQKTFTQPVTSFSKPGTYTVKYRVQDQPPNSPYWNDPDAGRKWSQWAEMKVHVHRRPVAGFTVTPSNPLPGQQVAYQDLSYDPDLQFTDPEGKKGIRSWQWQYRVDGGEWITSSEPPAYFTQPGSVEVRLRVQDFLGAWSDWAYGSITVQNRKPVAYFQAWPNPAGRTEEVKLLDASYDPDGDAIIAWEWTVQGIGTRTSQNVTGISWANPGIYPVTLRVMDQHGLWSDPYTGYVTVEDCWPNRPPVAAISFNPNPGYTGEPLTALGTGSYDPDPGDYIKACLWRYRPPGGDWIGPISQYRGEAGFLRLGVVPADDQAGTWTFELTVIDSHDAMVTTTATVRVEPGFAVRVEGVIPQPAERGRNMIVRASACRPSDGQLVAIDAMKVIIPTGNLPSGWQPFEAWMTYNPSRGMWEYTYLIPNRVQEGRWPDDGWYTVKVIGYRNGVAKEAYYNFEVRGHILKRLIIQTESW</sequence>
<reference evidence="6 7" key="1">
    <citation type="submission" date="2017-04" db="EMBL/GenBank/DDBJ databases">
        <authorList>
            <person name="Afonso C.L."/>
            <person name="Miller P.J."/>
            <person name="Scott M.A."/>
            <person name="Spackman E."/>
            <person name="Goraichik I."/>
            <person name="Dimitrov K.M."/>
            <person name="Suarez D.L."/>
            <person name="Swayne D.E."/>
        </authorList>
    </citation>
    <scope>NUCLEOTIDE SEQUENCE [LARGE SCALE GENOMIC DNA]</scope>
    <source>
        <strain evidence="6 7">ToBE</strain>
    </source>
</reference>
<dbReference type="RefSeq" id="WP_157109799.1">
    <property type="nucleotide sequence ID" value="NZ_LT838272.1"/>
</dbReference>
<dbReference type="GO" id="GO:0005576">
    <property type="term" value="C:extracellular region"/>
    <property type="evidence" value="ECO:0007669"/>
    <property type="project" value="UniProtKB-SubCell"/>
</dbReference>
<organism evidence="6 7">
    <name type="scientific">Thermanaeromonas toyohensis ToBE</name>
    <dbReference type="NCBI Taxonomy" id="698762"/>
    <lineage>
        <taxon>Bacteria</taxon>
        <taxon>Bacillati</taxon>
        <taxon>Bacillota</taxon>
        <taxon>Clostridia</taxon>
        <taxon>Neomoorellales</taxon>
        <taxon>Neomoorellaceae</taxon>
        <taxon>Thermanaeromonas</taxon>
    </lineage>
</organism>
<name>A0A1W1VQY2_9FIRM</name>
<dbReference type="Pfam" id="PF24517">
    <property type="entry name" value="CBM96"/>
    <property type="match status" value="1"/>
</dbReference>
<dbReference type="Gene3D" id="2.60.40.10">
    <property type="entry name" value="Immunoglobulins"/>
    <property type="match status" value="5"/>
</dbReference>
<dbReference type="Pfam" id="PF10102">
    <property type="entry name" value="DUF2341"/>
    <property type="match status" value="1"/>
</dbReference>
<evidence type="ECO:0000313" key="6">
    <source>
        <dbReference type="EMBL" id="SMB95759.1"/>
    </source>
</evidence>
<dbReference type="InterPro" id="IPR000601">
    <property type="entry name" value="PKD_dom"/>
</dbReference>
<dbReference type="InterPro" id="IPR018765">
    <property type="entry name" value="DUF2341"/>
</dbReference>
<evidence type="ECO:0000259" key="5">
    <source>
        <dbReference type="PROSITE" id="PS50093"/>
    </source>
</evidence>
<dbReference type="SMART" id="SM00089">
    <property type="entry name" value="PKD"/>
    <property type="match status" value="4"/>
</dbReference>
<keyword evidence="3" id="KW-0732">Signal</keyword>
<dbReference type="CDD" id="cd00146">
    <property type="entry name" value="PKD"/>
    <property type="match status" value="2"/>
</dbReference>
<feature type="compositionally biased region" description="Pro residues" evidence="4">
    <location>
        <begin position="295"/>
        <end position="324"/>
    </location>
</feature>
<dbReference type="InterPro" id="IPR022409">
    <property type="entry name" value="PKD/Chitinase_dom"/>
</dbReference>
<gene>
    <name evidence="6" type="ORF">SAMN00808754_1314</name>
</gene>
<dbReference type="InterPro" id="IPR035986">
    <property type="entry name" value="PKD_dom_sf"/>
</dbReference>
<proteinExistence type="predicted"/>
<accession>A0A1W1VQY2</accession>